<dbReference type="Pfam" id="PF01075">
    <property type="entry name" value="Glyco_transf_9"/>
    <property type="match status" value="1"/>
</dbReference>
<protein>
    <submittedName>
        <fullName evidence="4">Glycosyltransferase family 9 protein</fullName>
    </submittedName>
</protein>
<dbReference type="PANTHER" id="PTHR30160:SF7">
    <property type="entry name" value="ADP-HEPTOSE--LPS HEPTOSYLTRANSFERASE 2"/>
    <property type="match status" value="1"/>
</dbReference>
<evidence type="ECO:0000256" key="1">
    <source>
        <dbReference type="ARBA" id="ARBA00022676"/>
    </source>
</evidence>
<keyword evidence="5" id="KW-1185">Reference proteome</keyword>
<keyword evidence="1" id="KW-0328">Glycosyltransferase</keyword>
<name>A0A848DC27_9PSEU</name>
<dbReference type="GO" id="GO:0009244">
    <property type="term" value="P:lipopolysaccharide core region biosynthetic process"/>
    <property type="evidence" value="ECO:0007669"/>
    <property type="project" value="TreeGrafter"/>
</dbReference>
<dbReference type="Proteomes" id="UP000586918">
    <property type="component" value="Unassembled WGS sequence"/>
</dbReference>
<dbReference type="GO" id="GO:0008713">
    <property type="term" value="F:ADP-heptose-lipopolysaccharide heptosyltransferase activity"/>
    <property type="evidence" value="ECO:0007669"/>
    <property type="project" value="TreeGrafter"/>
</dbReference>
<proteinExistence type="predicted"/>
<dbReference type="SUPFAM" id="SSF53756">
    <property type="entry name" value="UDP-Glycosyltransferase/glycogen phosphorylase"/>
    <property type="match status" value="1"/>
</dbReference>
<dbReference type="InterPro" id="IPR002201">
    <property type="entry name" value="Glyco_trans_9"/>
</dbReference>
<gene>
    <name evidence="4" type="ORF">HF519_00060</name>
</gene>
<keyword evidence="2 4" id="KW-0808">Transferase</keyword>
<evidence type="ECO:0000313" key="4">
    <source>
        <dbReference type="EMBL" id="NMH90015.1"/>
    </source>
</evidence>
<reference evidence="4 5" key="1">
    <citation type="submission" date="2020-04" db="EMBL/GenBank/DDBJ databases">
        <authorList>
            <person name="Klaysubun C."/>
            <person name="Duangmal K."/>
            <person name="Lipun K."/>
        </authorList>
    </citation>
    <scope>NUCLEOTIDE SEQUENCE [LARGE SCALE GENOMIC DNA]</scope>
    <source>
        <strain evidence="4 5">DSM 45300</strain>
    </source>
</reference>
<dbReference type="PANTHER" id="PTHR30160">
    <property type="entry name" value="TETRAACYLDISACCHARIDE 4'-KINASE-RELATED"/>
    <property type="match status" value="1"/>
</dbReference>
<dbReference type="Gene3D" id="3.40.50.2000">
    <property type="entry name" value="Glycogen Phosphorylase B"/>
    <property type="match status" value="2"/>
</dbReference>
<feature type="region of interest" description="Disordered" evidence="3">
    <location>
        <begin position="373"/>
        <end position="406"/>
    </location>
</feature>
<feature type="compositionally biased region" description="Low complexity" evidence="3">
    <location>
        <begin position="390"/>
        <end position="400"/>
    </location>
</feature>
<dbReference type="CDD" id="cd03789">
    <property type="entry name" value="GT9_LPS_heptosyltransferase"/>
    <property type="match status" value="1"/>
</dbReference>
<dbReference type="InterPro" id="IPR051199">
    <property type="entry name" value="LPS_LOS_Heptosyltrfase"/>
</dbReference>
<comment type="caution">
    <text evidence="4">The sequence shown here is derived from an EMBL/GenBank/DDBJ whole genome shotgun (WGS) entry which is preliminary data.</text>
</comment>
<sequence>MAAPDRAASGRHPGADRGGPVNLSALRRVLVVRADNIGDVVMLTPALRALRDALPRAGLDLLASPAGAGVRPLIPELDDVLPVSPTWQQLGGDLPAADASERERGLLELIRSRRYDAMLVFTSFSQSPWPVAHLGLLAGIGVRVVHSREFAGAVATHWVTPPPDTTHQVDRCLHLLAAIGVPDRGRALRLRVPGGAERLAEHLLAQVPGAIPGAPFALLVPGASCSARRYPADRFGAAAARITGAGLPVRVAGTTREAALVAEVVRTAGHPDVRALAPTTVPGFAALLRRAAVAVTNNSAGMHIADAVGTPVVVAYAGTERHGDMCPRTVPAALLAEPVRCSPCRQLTCPYGHECLDLPPERLATAALRLAAPHDTTPTGSAPEEDRWLPSSASSTRTPTTIPPHR</sequence>
<dbReference type="EMBL" id="JAAXKZ010000001">
    <property type="protein sequence ID" value="NMH90015.1"/>
    <property type="molecule type" value="Genomic_DNA"/>
</dbReference>
<organism evidence="4 5">
    <name type="scientific">Pseudonocardia bannensis</name>
    <dbReference type="NCBI Taxonomy" id="630973"/>
    <lineage>
        <taxon>Bacteria</taxon>
        <taxon>Bacillati</taxon>
        <taxon>Actinomycetota</taxon>
        <taxon>Actinomycetes</taxon>
        <taxon>Pseudonocardiales</taxon>
        <taxon>Pseudonocardiaceae</taxon>
        <taxon>Pseudonocardia</taxon>
    </lineage>
</organism>
<evidence type="ECO:0000256" key="3">
    <source>
        <dbReference type="SAM" id="MobiDB-lite"/>
    </source>
</evidence>
<evidence type="ECO:0000313" key="5">
    <source>
        <dbReference type="Proteomes" id="UP000586918"/>
    </source>
</evidence>
<accession>A0A848DC27</accession>
<dbReference type="GO" id="GO:0005829">
    <property type="term" value="C:cytosol"/>
    <property type="evidence" value="ECO:0007669"/>
    <property type="project" value="TreeGrafter"/>
</dbReference>
<dbReference type="AlphaFoldDB" id="A0A848DC27"/>
<evidence type="ECO:0000256" key="2">
    <source>
        <dbReference type="ARBA" id="ARBA00022679"/>
    </source>
</evidence>